<dbReference type="InterPro" id="IPR043136">
    <property type="entry name" value="B30.2/SPRY_sf"/>
</dbReference>
<sequence length="428" mass="47631">MNHELTLENEKYAQPSAQAKDNCQRPARVFLYDTMETIGMRYGPTFRIMTELFAGPSASYGMITTLDSALHLLFPSISGEDQSLNEAVVPFSFDRIFVSAKISTVPRTRLHGYSTAQRTSYDTWKSSITISEDLSEPMIIMEAGQDARASCFTQTWHKDVDLLEPLQIKDLVYKRILKSQDDESVLDRLEFVCLVYIYRCLAWFESEEGKAHVPQDGFGKLCVEWVRNAVKEFPPLPSTESQVMSEMESSRASIVLSKSGDVTVQMVDRTGENLSRIFTREVEPLQVMTEGDLFYDFYRGAFGTSSNTNVAEYVGLVADKSPGVKILEIGAGTGGTTYHVLERLRNADGTSKAAKKIRFGLKGSLPKNEHMIGVIGSYSYVSGAGVTRLPKVEVADTIGCGYDWAASEIYFTLNGELLTYHSTITEAD</sequence>
<dbReference type="STRING" id="660025.F9FLT7"/>
<comment type="caution">
    <text evidence="1">The sequence shown here is derived from an EMBL/GenBank/DDBJ whole genome shotgun (WGS) entry which is preliminary data.</text>
</comment>
<dbReference type="Gene3D" id="3.40.50.150">
    <property type="entry name" value="Vaccinia Virus protein VP39"/>
    <property type="match status" value="1"/>
</dbReference>
<dbReference type="SUPFAM" id="SSF53335">
    <property type="entry name" value="S-adenosyl-L-methionine-dependent methyltransferases"/>
    <property type="match status" value="1"/>
</dbReference>
<dbReference type="InterPro" id="IPR042104">
    <property type="entry name" value="PKS_dehydratase_sf"/>
</dbReference>
<name>F9FLT7_FUSOF</name>
<reference evidence="1" key="1">
    <citation type="journal article" date="2012" name="Mol. Plant Microbe Interact.">
        <title>A highly conserved effector in Fusarium oxysporum is required for full virulence on Arabidopsis.</title>
        <authorList>
            <person name="Thatcher L.F."/>
            <person name="Gardiner D.M."/>
            <person name="Kazan K."/>
            <person name="Manners J."/>
        </authorList>
    </citation>
    <scope>NUCLEOTIDE SEQUENCE [LARGE SCALE GENOMIC DNA]</scope>
    <source>
        <strain evidence="1">Fo5176</strain>
    </source>
</reference>
<accession>F9FLT7</accession>
<protein>
    <recommendedName>
        <fullName evidence="2">B30.2/SPRY domain-containing protein</fullName>
    </recommendedName>
</protein>
<dbReference type="OrthoDB" id="329835at2759"/>
<dbReference type="Gene3D" id="2.60.120.920">
    <property type="match status" value="1"/>
</dbReference>
<dbReference type="InterPro" id="IPR029063">
    <property type="entry name" value="SAM-dependent_MTases_sf"/>
</dbReference>
<proteinExistence type="predicted"/>
<evidence type="ECO:0008006" key="2">
    <source>
        <dbReference type="Google" id="ProtNLM"/>
    </source>
</evidence>
<evidence type="ECO:0000313" key="1">
    <source>
        <dbReference type="EMBL" id="EGU82121.1"/>
    </source>
</evidence>
<dbReference type="Gene3D" id="3.10.129.110">
    <property type="entry name" value="Polyketide synthase dehydratase"/>
    <property type="match status" value="1"/>
</dbReference>
<organism evidence="1">
    <name type="scientific">Fusarium oxysporum (strain Fo5176)</name>
    <name type="common">Fusarium vascular wilt</name>
    <dbReference type="NCBI Taxonomy" id="660025"/>
    <lineage>
        <taxon>Eukaryota</taxon>
        <taxon>Fungi</taxon>
        <taxon>Dikarya</taxon>
        <taxon>Ascomycota</taxon>
        <taxon>Pezizomycotina</taxon>
        <taxon>Sordariomycetes</taxon>
        <taxon>Hypocreomycetidae</taxon>
        <taxon>Hypocreales</taxon>
        <taxon>Nectriaceae</taxon>
        <taxon>Fusarium</taxon>
        <taxon>Fusarium oxysporum species complex</taxon>
    </lineage>
</organism>
<dbReference type="AlphaFoldDB" id="F9FLT7"/>
<gene>
    <name evidence="1" type="ORF">FOXB_07367</name>
</gene>
<dbReference type="EMBL" id="AFQF01002211">
    <property type="protein sequence ID" value="EGU82121.1"/>
    <property type="molecule type" value="Genomic_DNA"/>
</dbReference>